<keyword evidence="3" id="KW-0044">Antibiotic</keyword>
<protein>
    <recommendedName>
        <fullName evidence="8">Htaa domain-containing protein</fullName>
    </recommendedName>
</protein>
<sequence length="1325" mass="133511">MTRPASVHLSPRLQRNTMTSLQRGRWWRRPLAVVAALAMTGGAFAATAPAASAAPAAPIVTAGSLDWGVKASFRNYLQMPFAKGTVTVAGGAIKNADGTFKFPAAAVDPAAKLLSFGGSVNFAGHEGQLSVNITDIRLDLTRGTLVADVVSKALSGEGMVTYDDADLATVGAGAVASEGNFSGSALPTALTGAGVPAFANFYAERDAFDPVTFSLSYTVPVAAPVVTASPVAQSVENGSTATFSAAATGHDSVQWQVNAPGTDVWTNIDGATADTLSVPATVADNGKNYRAAFTNAGGVVYSAAAALTVTEVVVPEPVFVPAVKVFAVDGVTPLAGPVAEGTKIVVKGTGFDPAGNVAPAGSRPPIATGKPAGTYVVFGKFADAWRPSVGAAAGTRVVGDQLWAMSQAALDAVPAAYQGAVRGQWVEVAADGSFTATLTVKKKVTAGVDVAWPEAGNFGVYTYAAGGTTNAAQELYAPVTVGTPAPVFVPAVKVFAVDGVTPLAGPVAEGTKIVVKGTGFDPAGNVAPAGSRPPIATGKPAGTYVVFGKFADAWRPSVGAAAGTRVVGDQLWAMSQAALDAVPAAYQGAVRGQWVEVAADGSFTATLTVKKKVTAGVDVAWPEAGNFGVYTYAAGGTTNAAQELYAPVTVGTPEVPATKPVLKVEPATGLKHDSKVMVSGTGYAANRAVYVAEVAQGPGGESRPAVYERAQLVTTDGLGAFGPIEFSVTTVFENGGYTAVANKLFVATFNSPRDEDNKDHDYSSDRTQDAFVELAWADPSAPVITEPEVPDVKPVLNLGAMSVEAGKSLALTGANFAPGSALTFDLGGEALEIGAPSTGATGGLDWGLKETFRNYVQGSIAKGEITPSEGATVNADGSFHFPAASFNATTKLAAFGGTVSMTGHDGALQVNISNIRVDVNNKQLVADMTSKSLEGAPRSYPGVALATIDTAAVTADASSLAGKNLPSILTAAGVPAFADFYPANTPLDSLSFEVQGSAPAVPLTVAADGTFSVNWAVPASQKAGTYTLTTTATAPAQFLAVEVPGVQSASAQLQITAPVVGPVTPKPAVPGTTGPTTKSTADAKCTNGTVVDGTLSWGVKESFRKYITGNIAKGNITFNGATVGADSVFTFTKGKGTIEPAKRTGSVAFNGEARFQGHDYGSGAVLSVTINNVTLVMDGNSGTLKANVVSRSLESATAGAKPGVDTKYDGVVLATLDLSTSGLNTAGTVYSASGAKAVLAASGVAPFADFYAAGEALDTVAFELGCAEGATAGSNSVAVAGSVAGSGTLAKTGAMGLDASVIAALMVLLLGAGAITSNRLVRRRR</sequence>
<feature type="domain" description="Htaa" evidence="8">
    <location>
        <begin position="842"/>
        <end position="992"/>
    </location>
</feature>
<evidence type="ECO:0000256" key="2">
    <source>
        <dbReference type="ARBA" id="ARBA00022529"/>
    </source>
</evidence>
<evidence type="ECO:0000256" key="6">
    <source>
        <dbReference type="SAM" id="Phobius"/>
    </source>
</evidence>
<proteinExistence type="inferred from homology"/>
<reference evidence="9 10" key="1">
    <citation type="submission" date="2018-01" db="EMBL/GenBank/DDBJ databases">
        <title>Arthrobacter sp. nov., from glaciers in China.</title>
        <authorList>
            <person name="Liu Q."/>
            <person name="Xin Y.-H."/>
        </authorList>
    </citation>
    <scope>NUCLEOTIDE SEQUENCE [LARGE SCALE GENOMIC DNA]</scope>
    <source>
        <strain evidence="9 10">HLT2-12-2</strain>
    </source>
</reference>
<name>A0A2S3ZSB7_ARTGL</name>
<dbReference type="Pfam" id="PF00960">
    <property type="entry name" value="Neocarzinostat"/>
    <property type="match status" value="1"/>
</dbReference>
<keyword evidence="6" id="KW-0472">Membrane</keyword>
<feature type="domain" description="Htaa" evidence="8">
    <location>
        <begin position="63"/>
        <end position="214"/>
    </location>
</feature>
<keyword evidence="2" id="KW-0929">Antimicrobial</keyword>
<dbReference type="Proteomes" id="UP000237061">
    <property type="component" value="Unassembled WGS sequence"/>
</dbReference>
<dbReference type="EMBL" id="PPXC01000017">
    <property type="protein sequence ID" value="POH72073.1"/>
    <property type="molecule type" value="Genomic_DNA"/>
</dbReference>
<dbReference type="GO" id="GO:0042742">
    <property type="term" value="P:defense response to bacterium"/>
    <property type="evidence" value="ECO:0007669"/>
    <property type="project" value="UniProtKB-KW"/>
</dbReference>
<feature type="chain" id="PRO_5015633029" description="Htaa domain-containing protein" evidence="7">
    <location>
        <begin position="46"/>
        <end position="1325"/>
    </location>
</feature>
<comment type="similarity">
    <text evidence="1">Belongs to the neocarzinostatin family.</text>
</comment>
<evidence type="ECO:0000256" key="3">
    <source>
        <dbReference type="ARBA" id="ARBA00023022"/>
    </source>
</evidence>
<dbReference type="Pfam" id="PF04213">
    <property type="entry name" value="HtaA"/>
    <property type="match status" value="3"/>
</dbReference>
<evidence type="ECO:0000256" key="1">
    <source>
        <dbReference type="ARBA" id="ARBA00010648"/>
    </source>
</evidence>
<keyword evidence="5" id="KW-1015">Disulfide bond</keyword>
<feature type="transmembrane region" description="Helical" evidence="6">
    <location>
        <begin position="1301"/>
        <end position="1321"/>
    </location>
</feature>
<keyword evidence="4" id="KW-0238">DNA-binding</keyword>
<dbReference type="InterPro" id="IPR027273">
    <property type="entry name" value="Neocarzinostatin-like"/>
</dbReference>
<dbReference type="Gene3D" id="2.60.40.230">
    <property type="entry name" value="Neocarzinostatin-like"/>
    <property type="match status" value="1"/>
</dbReference>
<evidence type="ECO:0000259" key="8">
    <source>
        <dbReference type="Pfam" id="PF04213"/>
    </source>
</evidence>
<feature type="domain" description="Htaa" evidence="8">
    <location>
        <begin position="1092"/>
        <end position="1262"/>
    </location>
</feature>
<comment type="caution">
    <text evidence="9">The sequence shown here is derived from an EMBL/GenBank/DDBJ whole genome shotgun (WGS) entry which is preliminary data.</text>
</comment>
<dbReference type="InterPro" id="IPR013783">
    <property type="entry name" value="Ig-like_fold"/>
</dbReference>
<dbReference type="InterPro" id="IPR002186">
    <property type="entry name" value="Neocarzinostatin_fam"/>
</dbReference>
<keyword evidence="6" id="KW-1133">Transmembrane helix</keyword>
<evidence type="ECO:0000256" key="7">
    <source>
        <dbReference type="SAM" id="SignalP"/>
    </source>
</evidence>
<dbReference type="SUPFAM" id="SSF49319">
    <property type="entry name" value="Actinoxanthin-like"/>
    <property type="match status" value="1"/>
</dbReference>
<evidence type="ECO:0000313" key="10">
    <source>
        <dbReference type="Proteomes" id="UP000237061"/>
    </source>
</evidence>
<dbReference type="GO" id="GO:0005975">
    <property type="term" value="P:carbohydrate metabolic process"/>
    <property type="evidence" value="ECO:0007669"/>
    <property type="project" value="UniProtKB-ARBA"/>
</dbReference>
<dbReference type="InterPro" id="IPR007331">
    <property type="entry name" value="Htaa"/>
</dbReference>
<keyword evidence="7" id="KW-0732">Signal</keyword>
<evidence type="ECO:0000256" key="4">
    <source>
        <dbReference type="ARBA" id="ARBA00023125"/>
    </source>
</evidence>
<evidence type="ECO:0000313" key="9">
    <source>
        <dbReference type="EMBL" id="POH72073.1"/>
    </source>
</evidence>
<dbReference type="Gene3D" id="2.60.40.10">
    <property type="entry name" value="Immunoglobulins"/>
    <property type="match status" value="1"/>
</dbReference>
<evidence type="ECO:0000256" key="5">
    <source>
        <dbReference type="ARBA" id="ARBA00023157"/>
    </source>
</evidence>
<accession>A0A2S3ZSB7</accession>
<keyword evidence="6" id="KW-0812">Transmembrane</keyword>
<organism evidence="9 10">
    <name type="scientific">Arthrobacter glacialis</name>
    <dbReference type="NCBI Taxonomy" id="1664"/>
    <lineage>
        <taxon>Bacteria</taxon>
        <taxon>Bacillati</taxon>
        <taxon>Actinomycetota</taxon>
        <taxon>Actinomycetes</taxon>
        <taxon>Micrococcales</taxon>
        <taxon>Micrococcaceae</taxon>
        <taxon>Arthrobacter</taxon>
    </lineage>
</organism>
<keyword evidence="10" id="KW-1185">Reference proteome</keyword>
<gene>
    <name evidence="9" type="ORF">CVS27_17250</name>
</gene>
<dbReference type="GO" id="GO:0003677">
    <property type="term" value="F:DNA binding"/>
    <property type="evidence" value="ECO:0007669"/>
    <property type="project" value="UniProtKB-KW"/>
</dbReference>
<feature type="signal peptide" evidence="7">
    <location>
        <begin position="1"/>
        <end position="45"/>
    </location>
</feature>